<feature type="domain" description="Formyl transferase N-terminal" evidence="7">
    <location>
        <begin position="6"/>
        <end position="183"/>
    </location>
</feature>
<feature type="binding site" evidence="6">
    <location>
        <begin position="15"/>
        <end position="17"/>
    </location>
    <ligand>
        <name>N(1)-(5-phospho-beta-D-ribosyl)glycinamide</name>
        <dbReference type="ChEBI" id="CHEBI:143788"/>
    </ligand>
</feature>
<accession>A0A0R2BQK5</accession>
<dbReference type="STRING" id="1423738.FC84_GL000868"/>
<evidence type="ECO:0000259" key="7">
    <source>
        <dbReference type="Pfam" id="PF00551"/>
    </source>
</evidence>
<comment type="caution">
    <text evidence="8">The sequence shown here is derived from an EMBL/GenBank/DDBJ whole genome shotgun (WGS) entry which is preliminary data.</text>
</comment>
<comment type="catalytic activity">
    <reaction evidence="5 6">
        <text>N(1)-(5-phospho-beta-D-ribosyl)glycinamide + (6R)-10-formyltetrahydrofolate = N(2)-formyl-N(1)-(5-phospho-beta-D-ribosyl)glycinamide + (6S)-5,6,7,8-tetrahydrofolate + H(+)</text>
        <dbReference type="Rhea" id="RHEA:15053"/>
        <dbReference type="ChEBI" id="CHEBI:15378"/>
        <dbReference type="ChEBI" id="CHEBI:57453"/>
        <dbReference type="ChEBI" id="CHEBI:143788"/>
        <dbReference type="ChEBI" id="CHEBI:147286"/>
        <dbReference type="ChEBI" id="CHEBI:195366"/>
        <dbReference type="EC" id="2.1.2.2"/>
    </reaction>
</comment>
<gene>
    <name evidence="6" type="primary">purN</name>
    <name evidence="8" type="ORF">FC84_GL000868</name>
</gene>
<protein>
    <recommendedName>
        <fullName evidence="6">Phosphoribosylglycinamide formyltransferase</fullName>
        <ecNumber evidence="6">2.1.2.2</ecNumber>
    </recommendedName>
    <alternativeName>
        <fullName evidence="6">5'-phosphoribosylglycinamide transformylase</fullName>
    </alternativeName>
    <alternativeName>
        <fullName evidence="6">GAR transformylase</fullName>
        <shortName evidence="6">GART</shortName>
    </alternativeName>
</protein>
<dbReference type="OrthoDB" id="9806170at2"/>
<dbReference type="EMBL" id="AYYK01000017">
    <property type="protein sequence ID" value="KRM78427.1"/>
    <property type="molecule type" value="Genomic_DNA"/>
</dbReference>
<proteinExistence type="inferred from homology"/>
<dbReference type="GO" id="GO:0004644">
    <property type="term" value="F:phosphoribosylglycinamide formyltransferase activity"/>
    <property type="evidence" value="ECO:0007669"/>
    <property type="project" value="UniProtKB-UniRule"/>
</dbReference>
<feature type="binding site" evidence="6">
    <location>
        <position position="66"/>
    </location>
    <ligand>
        <name>(6R)-10-formyltetrahydrofolate</name>
        <dbReference type="ChEBI" id="CHEBI:195366"/>
    </ligand>
</feature>
<evidence type="ECO:0000256" key="3">
    <source>
        <dbReference type="ARBA" id="ARBA00022755"/>
    </source>
</evidence>
<evidence type="ECO:0000256" key="6">
    <source>
        <dbReference type="HAMAP-Rule" id="MF_01930"/>
    </source>
</evidence>
<reference evidence="8 9" key="1">
    <citation type="journal article" date="2015" name="Genome Announc.">
        <title>Expanding the biotechnology potential of lactobacilli through comparative genomics of 213 strains and associated genera.</title>
        <authorList>
            <person name="Sun Z."/>
            <person name="Harris H.M."/>
            <person name="McCann A."/>
            <person name="Guo C."/>
            <person name="Argimon S."/>
            <person name="Zhang W."/>
            <person name="Yang X."/>
            <person name="Jeffery I.B."/>
            <person name="Cooney J.C."/>
            <person name="Kagawa T.F."/>
            <person name="Liu W."/>
            <person name="Song Y."/>
            <person name="Salvetti E."/>
            <person name="Wrobel A."/>
            <person name="Rasinkangas P."/>
            <person name="Parkhill J."/>
            <person name="Rea M.C."/>
            <person name="O'Sullivan O."/>
            <person name="Ritari J."/>
            <person name="Douillard F.P."/>
            <person name="Paul Ross R."/>
            <person name="Yang R."/>
            <person name="Briner A.E."/>
            <person name="Felis G.E."/>
            <person name="de Vos W.M."/>
            <person name="Barrangou R."/>
            <person name="Klaenhammer T.R."/>
            <person name="Caufield P.W."/>
            <person name="Cui Y."/>
            <person name="Zhang H."/>
            <person name="O'Toole P.W."/>
        </authorList>
    </citation>
    <scope>NUCLEOTIDE SEQUENCE [LARGE SCALE GENOMIC DNA]</scope>
    <source>
        <strain evidence="8 9">DSM 20335</strain>
    </source>
</reference>
<dbReference type="InterPro" id="IPR002376">
    <property type="entry name" value="Formyl_transf_N"/>
</dbReference>
<evidence type="ECO:0000256" key="1">
    <source>
        <dbReference type="ARBA" id="ARBA00005054"/>
    </source>
</evidence>
<feature type="binding site" evidence="6">
    <location>
        <position position="108"/>
    </location>
    <ligand>
        <name>(6R)-10-formyltetrahydrofolate</name>
        <dbReference type="ChEBI" id="CHEBI:195366"/>
    </ligand>
</feature>
<comment type="function">
    <text evidence="6">Catalyzes the transfer of a formyl group from 10-formyltetrahydrofolate to 5-phospho-ribosyl-glycinamide (GAR), producing 5-phospho-ribosyl-N-formylglycinamide (FGAR) and tetrahydrofolate.</text>
</comment>
<evidence type="ECO:0000256" key="2">
    <source>
        <dbReference type="ARBA" id="ARBA00022679"/>
    </source>
</evidence>
<dbReference type="RefSeq" id="WP_057757341.1">
    <property type="nucleotide sequence ID" value="NZ_AYYK01000017.1"/>
</dbReference>
<organism evidence="8 9">
    <name type="scientific">Lapidilactobacillus dextrinicus DSM 20335</name>
    <dbReference type="NCBI Taxonomy" id="1423738"/>
    <lineage>
        <taxon>Bacteria</taxon>
        <taxon>Bacillati</taxon>
        <taxon>Bacillota</taxon>
        <taxon>Bacilli</taxon>
        <taxon>Lactobacillales</taxon>
        <taxon>Lactobacillaceae</taxon>
        <taxon>Lapidilactobacillus</taxon>
    </lineage>
</organism>
<keyword evidence="9" id="KW-1185">Reference proteome</keyword>
<dbReference type="NCBIfam" id="TIGR00639">
    <property type="entry name" value="PurN"/>
    <property type="match status" value="1"/>
</dbReference>
<dbReference type="CDD" id="cd08645">
    <property type="entry name" value="FMT_core_GART"/>
    <property type="match status" value="1"/>
</dbReference>
<sequence>MVKTTRLAVMASGTGTNFSALMAAIKTQNLPIQIVRVVVDHANAPVIQRAAAENVPVLVVSYQNGKAAAEAKILAQLATDKVAGIILAGYMRILSADFVQQYPQRIINLHPALLPSFPGRRGIEDAYHYGVKMTGVTVHFVNAGVDSGEIIAQAAVPIDEGESLAALEAQIHQVEHQLYPATIKKLVEKGVFEK</sequence>
<dbReference type="AlphaFoldDB" id="A0A0R2BQK5"/>
<comment type="pathway">
    <text evidence="1 6">Purine metabolism; IMP biosynthesis via de novo pathway; N(2)-formyl-N(1)-(5-phospho-D-ribosyl)glycinamide from N(1)-(5-phospho-D-ribosyl)glycinamide (10-formyl THF route): step 1/1.</text>
</comment>
<evidence type="ECO:0000256" key="5">
    <source>
        <dbReference type="ARBA" id="ARBA00047664"/>
    </source>
</evidence>
<dbReference type="InterPro" id="IPR036477">
    <property type="entry name" value="Formyl_transf_N_sf"/>
</dbReference>
<dbReference type="EC" id="2.1.2.2" evidence="6"/>
<dbReference type="InterPro" id="IPR004607">
    <property type="entry name" value="GART"/>
</dbReference>
<dbReference type="GO" id="GO:0006189">
    <property type="term" value="P:'de novo' IMP biosynthetic process"/>
    <property type="evidence" value="ECO:0007669"/>
    <property type="project" value="UniProtKB-UniRule"/>
</dbReference>
<evidence type="ECO:0000256" key="4">
    <source>
        <dbReference type="ARBA" id="ARBA00038440"/>
    </source>
</evidence>
<dbReference type="HAMAP" id="MF_01930">
    <property type="entry name" value="PurN"/>
    <property type="match status" value="1"/>
</dbReference>
<dbReference type="InterPro" id="IPR001555">
    <property type="entry name" value="GART_AS"/>
</dbReference>
<dbReference type="Gene3D" id="3.40.50.170">
    <property type="entry name" value="Formyl transferase, N-terminal domain"/>
    <property type="match status" value="1"/>
</dbReference>
<dbReference type="Proteomes" id="UP000051813">
    <property type="component" value="Unassembled WGS sequence"/>
</dbReference>
<feature type="binding site" evidence="6">
    <location>
        <begin position="91"/>
        <end position="94"/>
    </location>
    <ligand>
        <name>(6R)-10-formyltetrahydrofolate</name>
        <dbReference type="ChEBI" id="CHEBI:195366"/>
    </ligand>
</feature>
<dbReference type="PANTHER" id="PTHR43369:SF2">
    <property type="entry name" value="PHOSPHORIBOSYLGLYCINAMIDE FORMYLTRANSFERASE"/>
    <property type="match status" value="1"/>
</dbReference>
<dbReference type="PATRIC" id="fig|1423738.3.peg.878"/>
<feature type="active site" description="Proton donor" evidence="6">
    <location>
        <position position="110"/>
    </location>
</feature>
<evidence type="ECO:0000313" key="8">
    <source>
        <dbReference type="EMBL" id="KRM78427.1"/>
    </source>
</evidence>
<dbReference type="PROSITE" id="PS00373">
    <property type="entry name" value="GART"/>
    <property type="match status" value="1"/>
</dbReference>
<name>A0A0R2BQK5_9LACO</name>
<keyword evidence="3 6" id="KW-0658">Purine biosynthesis</keyword>
<keyword evidence="2 6" id="KW-0808">Transferase</keyword>
<dbReference type="SUPFAM" id="SSF53328">
    <property type="entry name" value="Formyltransferase"/>
    <property type="match status" value="1"/>
</dbReference>
<comment type="similarity">
    <text evidence="4 6">Belongs to the GART family.</text>
</comment>
<dbReference type="UniPathway" id="UPA00074">
    <property type="reaction ID" value="UER00126"/>
</dbReference>
<evidence type="ECO:0000313" key="9">
    <source>
        <dbReference type="Proteomes" id="UP000051813"/>
    </source>
</evidence>
<dbReference type="GO" id="GO:0005829">
    <property type="term" value="C:cytosol"/>
    <property type="evidence" value="ECO:0007669"/>
    <property type="project" value="TreeGrafter"/>
</dbReference>
<feature type="site" description="Raises pKa of active site His" evidence="6">
    <location>
        <position position="146"/>
    </location>
</feature>
<dbReference type="PANTHER" id="PTHR43369">
    <property type="entry name" value="PHOSPHORIBOSYLGLYCINAMIDE FORMYLTRANSFERASE"/>
    <property type="match status" value="1"/>
</dbReference>
<dbReference type="Pfam" id="PF00551">
    <property type="entry name" value="Formyl_trans_N"/>
    <property type="match status" value="1"/>
</dbReference>